<feature type="compositionally biased region" description="Low complexity" evidence="1">
    <location>
        <begin position="50"/>
        <end position="64"/>
    </location>
</feature>
<protein>
    <submittedName>
        <fullName evidence="2">Uncharacterized protein</fullName>
    </submittedName>
</protein>
<feature type="region of interest" description="Disordered" evidence="1">
    <location>
        <begin position="1"/>
        <end position="68"/>
    </location>
</feature>
<name>A0A642UC33_9ASCO</name>
<evidence type="ECO:0000313" key="2">
    <source>
        <dbReference type="EMBL" id="KAA8896529.1"/>
    </source>
</evidence>
<proteinExistence type="predicted"/>
<dbReference type="VEuPathDB" id="FungiDB:TRICI_006872"/>
<reference evidence="2" key="1">
    <citation type="journal article" date="2019" name="G3 (Bethesda)">
        <title>Genome Assemblies of Two Rare Opportunistic Yeast Pathogens: Diutina rugosa (syn. Candida rugosa) and Trichomonascus ciferrii (syn. Candida ciferrii).</title>
        <authorList>
            <person name="Mixao V."/>
            <person name="Saus E."/>
            <person name="Hansen A.P."/>
            <person name="Lass-Florl C."/>
            <person name="Gabaldon T."/>
        </authorList>
    </citation>
    <scope>NUCLEOTIDE SEQUENCE</scope>
    <source>
        <strain evidence="2">CBS 4856</strain>
    </source>
</reference>
<comment type="caution">
    <text evidence="2">The sequence shown here is derived from an EMBL/GenBank/DDBJ whole genome shotgun (WGS) entry which is preliminary data.</text>
</comment>
<dbReference type="AlphaFoldDB" id="A0A642UC33"/>
<dbReference type="Proteomes" id="UP000761534">
    <property type="component" value="Unassembled WGS sequence"/>
</dbReference>
<sequence length="84" mass="8917">MSTNLDKSLDDIISSKPRAGRRRIPGSTIRKPSSRRAATKKITKTNKPKSAAAGSRSATGTSSALNPLTEAQNLADRIIISNLV</sequence>
<evidence type="ECO:0000313" key="3">
    <source>
        <dbReference type="Proteomes" id="UP000761534"/>
    </source>
</evidence>
<dbReference type="EMBL" id="SWFS01000578">
    <property type="protein sequence ID" value="KAA8896529.1"/>
    <property type="molecule type" value="Genomic_DNA"/>
</dbReference>
<accession>A0A642UC33</accession>
<evidence type="ECO:0000256" key="1">
    <source>
        <dbReference type="SAM" id="MobiDB-lite"/>
    </source>
</evidence>
<gene>
    <name evidence="2" type="ORF">TRICI_006872</name>
</gene>
<feature type="compositionally biased region" description="Basic residues" evidence="1">
    <location>
        <begin position="32"/>
        <end position="47"/>
    </location>
</feature>
<organism evidence="2 3">
    <name type="scientific">Trichomonascus ciferrii</name>
    <dbReference type="NCBI Taxonomy" id="44093"/>
    <lineage>
        <taxon>Eukaryota</taxon>
        <taxon>Fungi</taxon>
        <taxon>Dikarya</taxon>
        <taxon>Ascomycota</taxon>
        <taxon>Saccharomycotina</taxon>
        <taxon>Dipodascomycetes</taxon>
        <taxon>Dipodascales</taxon>
        <taxon>Trichomonascaceae</taxon>
        <taxon>Trichomonascus</taxon>
        <taxon>Trichomonascus ciferrii complex</taxon>
    </lineage>
</organism>
<keyword evidence="3" id="KW-1185">Reference proteome</keyword>